<dbReference type="EMBL" id="WOYG01000001">
    <property type="protein sequence ID" value="NLV11495.1"/>
    <property type="molecule type" value="Genomic_DNA"/>
</dbReference>
<evidence type="ECO:0000313" key="2">
    <source>
        <dbReference type="EMBL" id="NLV11495.1"/>
    </source>
</evidence>
<dbReference type="AlphaFoldDB" id="A0A847UDD8"/>
<reference evidence="2" key="1">
    <citation type="submission" date="2019-12" db="EMBL/GenBank/DDBJ databases">
        <title>Whole-genome sequence of Halomicrobium mukohataei pws1.</title>
        <authorList>
            <person name="Verma D.K."/>
            <person name="Gopal K."/>
            <person name="Prasad E.S."/>
        </authorList>
    </citation>
    <scope>NUCLEOTIDE SEQUENCE</scope>
    <source>
        <strain evidence="2">Pws1</strain>
    </source>
</reference>
<dbReference type="Proteomes" id="UP000608662">
    <property type="component" value="Unassembled WGS sequence"/>
</dbReference>
<gene>
    <name evidence="2" type="ORF">GOC74_16320</name>
</gene>
<proteinExistence type="predicted"/>
<evidence type="ECO:0000313" key="3">
    <source>
        <dbReference type="Proteomes" id="UP000608662"/>
    </source>
</evidence>
<dbReference type="RefSeq" id="WP_170095168.1">
    <property type="nucleotide sequence ID" value="NZ_WOYG01000001.1"/>
</dbReference>
<evidence type="ECO:0000256" key="1">
    <source>
        <dbReference type="SAM" id="Phobius"/>
    </source>
</evidence>
<keyword evidence="1" id="KW-0472">Membrane</keyword>
<sequence length="212" mass="23369">MPSNTNSDVPRDVSAVVRRYRRLERPISAGIAVLVGLVAAAAIITLPLAVGLAVAVAVFVVVRVPIFETGGTTTLSTQQRPDEVRAAFESASPPPLVFQWELADEVERVDGGWSYEISYLLGLRSVRLHVETRPGDDADLELVVTVGDESWGTYRVDIEARDDETIVVVDTTSDRRFGLRRLPQWFVGQRYRTAALSAQGYTVVEQDTRLTL</sequence>
<accession>A0A847UDD8</accession>
<name>A0A847UDD8_9EURY</name>
<protein>
    <submittedName>
        <fullName evidence="2">Uncharacterized protein</fullName>
    </submittedName>
</protein>
<keyword evidence="1" id="KW-1133">Transmembrane helix</keyword>
<organism evidence="2 3">
    <name type="scientific">Halomicrobium mukohataei</name>
    <dbReference type="NCBI Taxonomy" id="57705"/>
    <lineage>
        <taxon>Archaea</taxon>
        <taxon>Methanobacteriati</taxon>
        <taxon>Methanobacteriota</taxon>
        <taxon>Stenosarchaea group</taxon>
        <taxon>Halobacteria</taxon>
        <taxon>Halobacteriales</taxon>
        <taxon>Haloarculaceae</taxon>
        <taxon>Halomicrobium</taxon>
    </lineage>
</organism>
<comment type="caution">
    <text evidence="2">The sequence shown here is derived from an EMBL/GenBank/DDBJ whole genome shotgun (WGS) entry which is preliminary data.</text>
</comment>
<keyword evidence="1" id="KW-0812">Transmembrane</keyword>
<feature type="transmembrane region" description="Helical" evidence="1">
    <location>
        <begin position="29"/>
        <end position="62"/>
    </location>
</feature>